<organism evidence="4 5">
    <name type="scientific">Mycobacterium noviomagense</name>
    <dbReference type="NCBI Taxonomy" id="459858"/>
    <lineage>
        <taxon>Bacteria</taxon>
        <taxon>Bacillati</taxon>
        <taxon>Actinomycetota</taxon>
        <taxon>Actinomycetes</taxon>
        <taxon>Mycobacteriales</taxon>
        <taxon>Mycobacteriaceae</taxon>
        <taxon>Mycobacterium</taxon>
    </lineage>
</organism>
<dbReference type="KEGG" id="mnv:MNVI_19390"/>
<dbReference type="PANTHER" id="PTHR11527">
    <property type="entry name" value="HEAT-SHOCK PROTEIN 20 FAMILY MEMBER"/>
    <property type="match status" value="1"/>
</dbReference>
<dbReference type="Proteomes" id="UP000466894">
    <property type="component" value="Chromosome"/>
</dbReference>
<evidence type="ECO:0000313" key="5">
    <source>
        <dbReference type="Proteomes" id="UP000466894"/>
    </source>
</evidence>
<proteinExistence type="inferred from homology"/>
<dbReference type="PROSITE" id="PS01031">
    <property type="entry name" value="SHSP"/>
    <property type="match status" value="1"/>
</dbReference>
<dbReference type="AlphaFoldDB" id="A0A7I7PDI2"/>
<gene>
    <name evidence="4" type="primary">hsp18_1</name>
    <name evidence="4" type="ORF">MNVI_19390</name>
</gene>
<dbReference type="EMBL" id="AP022583">
    <property type="protein sequence ID" value="BBY06621.1"/>
    <property type="molecule type" value="Genomic_DNA"/>
</dbReference>
<dbReference type="InterPro" id="IPR002068">
    <property type="entry name" value="A-crystallin/Hsp20_dom"/>
</dbReference>
<dbReference type="InterPro" id="IPR031107">
    <property type="entry name" value="Small_HSP"/>
</dbReference>
<comment type="similarity">
    <text evidence="1 2">Belongs to the small heat shock protein (HSP20) family.</text>
</comment>
<dbReference type="Gene3D" id="2.60.40.790">
    <property type="match status" value="1"/>
</dbReference>
<reference evidence="4 5" key="1">
    <citation type="journal article" date="2019" name="Emerg. Microbes Infect.">
        <title>Comprehensive subspecies identification of 175 nontuberculous mycobacteria species based on 7547 genomic profiles.</title>
        <authorList>
            <person name="Matsumoto Y."/>
            <person name="Kinjo T."/>
            <person name="Motooka D."/>
            <person name="Nabeya D."/>
            <person name="Jung N."/>
            <person name="Uechi K."/>
            <person name="Horii T."/>
            <person name="Iida T."/>
            <person name="Fujita J."/>
            <person name="Nakamura S."/>
        </authorList>
    </citation>
    <scope>NUCLEOTIDE SEQUENCE [LARGE SCALE GENOMIC DNA]</scope>
    <source>
        <strain evidence="4 5">JCM 16367</strain>
    </source>
</reference>
<dbReference type="Pfam" id="PF00011">
    <property type="entry name" value="HSP20"/>
    <property type="match status" value="1"/>
</dbReference>
<evidence type="ECO:0000259" key="3">
    <source>
        <dbReference type="PROSITE" id="PS01031"/>
    </source>
</evidence>
<feature type="domain" description="SHSP" evidence="3">
    <location>
        <begin position="48"/>
        <end position="158"/>
    </location>
</feature>
<dbReference type="SUPFAM" id="SSF49764">
    <property type="entry name" value="HSP20-like chaperones"/>
    <property type="match status" value="1"/>
</dbReference>
<name>A0A7I7PDI2_9MYCO</name>
<protein>
    <submittedName>
        <fullName evidence="4">18 kDa antigen</fullName>
    </submittedName>
</protein>
<accession>A0A7I7PDI2</accession>
<dbReference type="CDD" id="cd06464">
    <property type="entry name" value="ACD_sHsps-like"/>
    <property type="match status" value="1"/>
</dbReference>
<sequence length="165" mass="18186">MRPQTEVICAETSTSMSQKGVMTMLTFDPFLRDFDRLTKQLLGTTLGTATRPVVMPIDAWREGDHYVVELDLPGIKPDSIDVSVEHDTVTVKAERPAATEERNWVVAERPYGVFSRQLFLGNSLDADKISANYSDGVLRLSIPVAEAAKPRKIAIETGAHKAIDA</sequence>
<dbReference type="InterPro" id="IPR008978">
    <property type="entry name" value="HSP20-like_chaperone"/>
</dbReference>
<evidence type="ECO:0000256" key="2">
    <source>
        <dbReference type="RuleBase" id="RU003616"/>
    </source>
</evidence>
<evidence type="ECO:0000256" key="1">
    <source>
        <dbReference type="PROSITE-ProRule" id="PRU00285"/>
    </source>
</evidence>
<evidence type="ECO:0000313" key="4">
    <source>
        <dbReference type="EMBL" id="BBY06621.1"/>
    </source>
</evidence>